<evidence type="ECO:0000256" key="1">
    <source>
        <dbReference type="ARBA" id="ARBA00008226"/>
    </source>
</evidence>
<dbReference type="CDD" id="cd00773">
    <property type="entry name" value="HisRS-like_core"/>
    <property type="match status" value="1"/>
</dbReference>
<dbReference type="EC" id="6.1.1.21" evidence="10"/>
<dbReference type="Pfam" id="PF03129">
    <property type="entry name" value="HGTP_anticodon"/>
    <property type="match status" value="1"/>
</dbReference>
<evidence type="ECO:0000256" key="4">
    <source>
        <dbReference type="ARBA" id="ARBA00022598"/>
    </source>
</evidence>
<dbReference type="GO" id="GO:0004821">
    <property type="term" value="F:histidine-tRNA ligase activity"/>
    <property type="evidence" value="ECO:0007669"/>
    <property type="project" value="UniProtKB-EC"/>
</dbReference>
<proteinExistence type="inferred from homology"/>
<comment type="subunit">
    <text evidence="2 10">Homodimer.</text>
</comment>
<reference evidence="12 13" key="1">
    <citation type="submission" date="2020-11" db="EMBL/GenBank/DDBJ databases">
        <title>Streptomyces spirodelae sp. nov., isolated from duckweed.</title>
        <authorList>
            <person name="Saimee Y."/>
            <person name="Duangmal K."/>
        </authorList>
    </citation>
    <scope>NUCLEOTIDE SEQUENCE [LARGE SCALE GENOMIC DNA]</scope>
    <source>
        <strain evidence="12 13">S16-07</strain>
    </source>
</reference>
<dbReference type="PROSITE" id="PS50862">
    <property type="entry name" value="AA_TRNA_LIGASE_II"/>
    <property type="match status" value="1"/>
</dbReference>
<dbReference type="Proteomes" id="UP001519064">
    <property type="component" value="Unassembled WGS sequence"/>
</dbReference>
<keyword evidence="5 10" id="KW-0547">Nucleotide-binding</keyword>
<evidence type="ECO:0000256" key="8">
    <source>
        <dbReference type="ARBA" id="ARBA00023146"/>
    </source>
</evidence>
<dbReference type="Gene3D" id="3.30.930.10">
    <property type="entry name" value="Bira Bifunctional Protein, Domain 2"/>
    <property type="match status" value="1"/>
</dbReference>
<dbReference type="InterPro" id="IPR004516">
    <property type="entry name" value="HisRS/HisZ"/>
</dbReference>
<keyword evidence="4 10" id="KW-0436">Ligase</keyword>
<evidence type="ECO:0000313" key="13">
    <source>
        <dbReference type="Proteomes" id="UP001519064"/>
    </source>
</evidence>
<dbReference type="InterPro" id="IPR041715">
    <property type="entry name" value="HisRS-like_core"/>
</dbReference>
<dbReference type="PIRSF" id="PIRSF001549">
    <property type="entry name" value="His-tRNA_synth"/>
    <property type="match status" value="1"/>
</dbReference>
<dbReference type="InterPro" id="IPR015807">
    <property type="entry name" value="His-tRNA-ligase"/>
</dbReference>
<evidence type="ECO:0000256" key="2">
    <source>
        <dbReference type="ARBA" id="ARBA00011738"/>
    </source>
</evidence>
<keyword evidence="3 10" id="KW-0963">Cytoplasm</keyword>
<dbReference type="RefSeq" id="WP_209242016.1">
    <property type="nucleotide sequence ID" value="NZ_JADKMA010000154.1"/>
</dbReference>
<comment type="catalytic activity">
    <reaction evidence="9 10">
        <text>tRNA(His) + L-histidine + ATP = L-histidyl-tRNA(His) + AMP + diphosphate + H(+)</text>
        <dbReference type="Rhea" id="RHEA:17313"/>
        <dbReference type="Rhea" id="RHEA-COMP:9665"/>
        <dbReference type="Rhea" id="RHEA-COMP:9689"/>
        <dbReference type="ChEBI" id="CHEBI:15378"/>
        <dbReference type="ChEBI" id="CHEBI:30616"/>
        <dbReference type="ChEBI" id="CHEBI:33019"/>
        <dbReference type="ChEBI" id="CHEBI:57595"/>
        <dbReference type="ChEBI" id="CHEBI:78442"/>
        <dbReference type="ChEBI" id="CHEBI:78527"/>
        <dbReference type="ChEBI" id="CHEBI:456215"/>
        <dbReference type="EC" id="6.1.1.21"/>
    </reaction>
</comment>
<keyword evidence="8 10" id="KW-0030">Aminoacyl-tRNA synthetase</keyword>
<accession>A0ABS3XIT2</accession>
<dbReference type="InterPro" id="IPR006195">
    <property type="entry name" value="aa-tRNA-synth_II"/>
</dbReference>
<dbReference type="SUPFAM" id="SSF55681">
    <property type="entry name" value="Class II aaRS and biotin synthetases"/>
    <property type="match status" value="1"/>
</dbReference>
<evidence type="ECO:0000256" key="7">
    <source>
        <dbReference type="ARBA" id="ARBA00022917"/>
    </source>
</evidence>
<evidence type="ECO:0000256" key="3">
    <source>
        <dbReference type="ARBA" id="ARBA00022490"/>
    </source>
</evidence>
<feature type="domain" description="Aminoacyl-transfer RNA synthetases class-II family profile" evidence="11">
    <location>
        <begin position="32"/>
        <end position="324"/>
    </location>
</feature>
<evidence type="ECO:0000259" key="11">
    <source>
        <dbReference type="PROSITE" id="PS50862"/>
    </source>
</evidence>
<dbReference type="InterPro" id="IPR004154">
    <property type="entry name" value="Anticodon-bd"/>
</dbReference>
<protein>
    <recommendedName>
        <fullName evidence="10">Histidine--tRNA ligase</fullName>
        <ecNumber evidence="10">6.1.1.21</ecNumber>
    </recommendedName>
    <alternativeName>
        <fullName evidence="10">Histidyl-tRNA synthetase</fullName>
        <shortName evidence="10">HisRS</shortName>
    </alternativeName>
</protein>
<keyword evidence="6 10" id="KW-0067">ATP-binding</keyword>
<dbReference type="NCBIfam" id="TIGR00442">
    <property type="entry name" value="hisS"/>
    <property type="match status" value="1"/>
</dbReference>
<comment type="caution">
    <text evidence="12">The sequence shown here is derived from an EMBL/GenBank/DDBJ whole genome shotgun (WGS) entry which is preliminary data.</text>
</comment>
<keyword evidence="7 10" id="KW-0648">Protein biosynthesis</keyword>
<dbReference type="InterPro" id="IPR036621">
    <property type="entry name" value="Anticodon-bd_dom_sf"/>
</dbReference>
<sequence>MTTFKAPKGTYDLLPPDSARYLAVREAIAAPLRRSGYGYVETPGFESVELFARGVGESTDIVTKEMYTLTTKGGDELALRPEGTASVLRSALEASLHKAGNLPVKLWYSGSYYRYERPQKGRYRHFSQVGAEALGTEDPTLDAELIILAYDAYRSLGLTGFRLLLNSLGDRTCRPVYRAALQDFLRGLDLDEDTRARIEINPLRVLDDKRESVQRQLAGAPMMRDHLCEECKAFHEEVRALLTEAGVPFEDDPRLVRGLDYYTRTTFEFVHDGLGSQSAIGGGGRYDGLSEMIGGPALPSVGWALGVDRTVLALEAEGIELELPAATELFAVPIGDEARRRLFRLVTELRREGVAADLAYGGKGMKNAMKSANRSGARFALLLGERDLAEGVAQLKDLDSGEQTALPLGRVVAEVRAKLR</sequence>
<dbReference type="EMBL" id="JADKMA010000154">
    <property type="protein sequence ID" value="MBO8194902.1"/>
    <property type="molecule type" value="Genomic_DNA"/>
</dbReference>
<gene>
    <name evidence="10" type="primary">hisS</name>
    <name evidence="12" type="ORF">ITI46_25065</name>
</gene>
<keyword evidence="13" id="KW-1185">Reference proteome</keyword>
<evidence type="ECO:0000256" key="9">
    <source>
        <dbReference type="ARBA" id="ARBA00047639"/>
    </source>
</evidence>
<dbReference type="PANTHER" id="PTHR43707">
    <property type="entry name" value="HISTIDYL-TRNA SYNTHETASE"/>
    <property type="match status" value="1"/>
</dbReference>
<dbReference type="SUPFAM" id="SSF52954">
    <property type="entry name" value="Class II aaRS ABD-related"/>
    <property type="match status" value="1"/>
</dbReference>
<evidence type="ECO:0000256" key="10">
    <source>
        <dbReference type="HAMAP-Rule" id="MF_00127"/>
    </source>
</evidence>
<dbReference type="CDD" id="cd00859">
    <property type="entry name" value="HisRS_anticodon"/>
    <property type="match status" value="1"/>
</dbReference>
<dbReference type="Gene3D" id="3.40.50.800">
    <property type="entry name" value="Anticodon-binding domain"/>
    <property type="match status" value="1"/>
</dbReference>
<organism evidence="12 13">
    <name type="scientific">Streptomyces oryzae</name>
    <dbReference type="NCBI Taxonomy" id="1434886"/>
    <lineage>
        <taxon>Bacteria</taxon>
        <taxon>Bacillati</taxon>
        <taxon>Actinomycetota</taxon>
        <taxon>Actinomycetes</taxon>
        <taxon>Kitasatosporales</taxon>
        <taxon>Streptomycetaceae</taxon>
        <taxon>Streptomyces</taxon>
    </lineage>
</organism>
<name>A0ABS3XIT2_9ACTN</name>
<dbReference type="PANTHER" id="PTHR43707:SF1">
    <property type="entry name" value="HISTIDINE--TRNA LIGASE, MITOCHONDRIAL-RELATED"/>
    <property type="match status" value="1"/>
</dbReference>
<comment type="similarity">
    <text evidence="1 10">Belongs to the class-II aminoacyl-tRNA synthetase family.</text>
</comment>
<dbReference type="InterPro" id="IPR045864">
    <property type="entry name" value="aa-tRNA-synth_II/BPL/LPL"/>
</dbReference>
<dbReference type="HAMAP" id="MF_00127">
    <property type="entry name" value="His_tRNA_synth"/>
    <property type="match status" value="1"/>
</dbReference>
<comment type="subcellular location">
    <subcellularLocation>
        <location evidence="10">Cytoplasm</location>
    </subcellularLocation>
</comment>
<evidence type="ECO:0000256" key="5">
    <source>
        <dbReference type="ARBA" id="ARBA00022741"/>
    </source>
</evidence>
<dbReference type="Pfam" id="PF13393">
    <property type="entry name" value="tRNA-synt_His"/>
    <property type="match status" value="1"/>
</dbReference>
<evidence type="ECO:0000313" key="12">
    <source>
        <dbReference type="EMBL" id="MBO8194902.1"/>
    </source>
</evidence>
<dbReference type="InterPro" id="IPR033656">
    <property type="entry name" value="HisRS_anticodon"/>
</dbReference>
<evidence type="ECO:0000256" key="6">
    <source>
        <dbReference type="ARBA" id="ARBA00022840"/>
    </source>
</evidence>